<dbReference type="OrthoDB" id="5420059at2"/>
<dbReference type="AlphaFoldDB" id="A0A1M6THN0"/>
<evidence type="ECO:0000313" key="1">
    <source>
        <dbReference type="EMBL" id="SHK56521.1"/>
    </source>
</evidence>
<dbReference type="Proteomes" id="UP000183994">
    <property type="component" value="Unassembled WGS sequence"/>
</dbReference>
<accession>A0A1M6THN0</accession>
<keyword evidence="2" id="KW-1185">Reference proteome</keyword>
<dbReference type="RefSeq" id="WP_073477723.1">
    <property type="nucleotide sequence ID" value="NZ_FQZU01000027.1"/>
</dbReference>
<evidence type="ECO:0000313" key="2">
    <source>
        <dbReference type="Proteomes" id="UP000183994"/>
    </source>
</evidence>
<proteinExistence type="predicted"/>
<reference evidence="2" key="1">
    <citation type="submission" date="2016-11" db="EMBL/GenBank/DDBJ databases">
        <authorList>
            <person name="Varghese N."/>
            <person name="Submissions S."/>
        </authorList>
    </citation>
    <scope>NUCLEOTIDE SEQUENCE [LARGE SCALE GENOMIC DNA]</scope>
    <source>
        <strain evidence="2">DSM 16219</strain>
    </source>
</reference>
<organism evidence="1 2">
    <name type="scientific">Desulfatibacillum alkenivorans DSM 16219</name>
    <dbReference type="NCBI Taxonomy" id="1121393"/>
    <lineage>
        <taxon>Bacteria</taxon>
        <taxon>Pseudomonadati</taxon>
        <taxon>Thermodesulfobacteriota</taxon>
        <taxon>Desulfobacteria</taxon>
        <taxon>Desulfobacterales</taxon>
        <taxon>Desulfatibacillaceae</taxon>
        <taxon>Desulfatibacillum</taxon>
    </lineage>
</organism>
<dbReference type="EMBL" id="FQZU01000027">
    <property type="protein sequence ID" value="SHK56521.1"/>
    <property type="molecule type" value="Genomic_DNA"/>
</dbReference>
<sequence>MTPGDILKKCHSLAVAKTREMGEDYAELVFFRKDLDKWSQVLSESLGPAAKGENCTPSKEQQGLTKALGGVRHSQTLFARKGANGTVVALYWPWRDKTHITLKLGLIP</sequence>
<name>A0A1M6THN0_9BACT</name>
<protein>
    <submittedName>
        <fullName evidence="1">Uncharacterized protein</fullName>
    </submittedName>
</protein>
<gene>
    <name evidence="1" type="ORF">SAMN02745216_03684</name>
</gene>